<dbReference type="Pfam" id="PF11877">
    <property type="entry name" value="DUF3397"/>
    <property type="match status" value="1"/>
</dbReference>
<dbReference type="AlphaFoldDB" id="A0A1Q2L056"/>
<dbReference type="EMBL" id="CP019640">
    <property type="protein sequence ID" value="AQQ53803.1"/>
    <property type="molecule type" value="Genomic_DNA"/>
</dbReference>
<name>A0A1Q2L056_9BACL</name>
<evidence type="ECO:0000313" key="3">
    <source>
        <dbReference type="Proteomes" id="UP000188184"/>
    </source>
</evidence>
<feature type="transmembrane region" description="Helical" evidence="1">
    <location>
        <begin position="58"/>
        <end position="78"/>
    </location>
</feature>
<keyword evidence="3" id="KW-1185">Reference proteome</keyword>
<feature type="transmembrane region" description="Helical" evidence="1">
    <location>
        <begin position="6"/>
        <end position="24"/>
    </location>
</feature>
<dbReference type="KEGG" id="pmar:B0X71_12380"/>
<keyword evidence="1" id="KW-0472">Membrane</keyword>
<evidence type="ECO:0000313" key="2">
    <source>
        <dbReference type="EMBL" id="AQQ53803.1"/>
    </source>
</evidence>
<sequence length="124" mass="14261">MDSWTIIGAFVIALPLPVYFFLRAKLIRRQRPTGKAADAATFLLFAAVPLSVEALWRLPFFSLTAIIAVATAIVMLYIEWKRTKEIDVFVYFRKTWRAYFLILFGIYASIWIAAAVWFTTGLFL</sequence>
<dbReference type="OrthoDB" id="2353183at2"/>
<feature type="transmembrane region" description="Helical" evidence="1">
    <location>
        <begin position="98"/>
        <end position="118"/>
    </location>
</feature>
<organism evidence="2 3">
    <name type="scientific">Planococcus lenghuensis</name>
    <dbReference type="NCBI Taxonomy" id="2213202"/>
    <lineage>
        <taxon>Bacteria</taxon>
        <taxon>Bacillati</taxon>
        <taxon>Bacillota</taxon>
        <taxon>Bacilli</taxon>
        <taxon>Bacillales</taxon>
        <taxon>Caryophanaceae</taxon>
        <taxon>Planococcus</taxon>
    </lineage>
</organism>
<proteinExistence type="predicted"/>
<keyword evidence="1" id="KW-1133">Transmembrane helix</keyword>
<evidence type="ECO:0008006" key="4">
    <source>
        <dbReference type="Google" id="ProtNLM"/>
    </source>
</evidence>
<accession>A0A1Q2L056</accession>
<dbReference type="RefSeq" id="WP_077589701.1">
    <property type="nucleotide sequence ID" value="NZ_CP019640.1"/>
</dbReference>
<dbReference type="InterPro" id="IPR024515">
    <property type="entry name" value="DUF3397"/>
</dbReference>
<evidence type="ECO:0000256" key="1">
    <source>
        <dbReference type="SAM" id="Phobius"/>
    </source>
</evidence>
<feature type="transmembrane region" description="Helical" evidence="1">
    <location>
        <begin position="36"/>
        <end position="52"/>
    </location>
</feature>
<protein>
    <recommendedName>
        <fullName evidence="4">DUF3397 domain-containing protein</fullName>
    </recommendedName>
</protein>
<gene>
    <name evidence="2" type="ORF">B0X71_12380</name>
</gene>
<keyword evidence="1" id="KW-0812">Transmembrane</keyword>
<dbReference type="Proteomes" id="UP000188184">
    <property type="component" value="Chromosome"/>
</dbReference>
<reference evidence="2 3" key="1">
    <citation type="submission" date="2017-02" db="EMBL/GenBank/DDBJ databases">
        <title>The complete genomic sequence of a novel cold adapted crude oil-degrading bacterium Planococcus qaidamina Y42.</title>
        <authorList>
            <person name="Yang R."/>
        </authorList>
    </citation>
    <scope>NUCLEOTIDE SEQUENCE [LARGE SCALE GENOMIC DNA]</scope>
    <source>
        <strain evidence="2 3">Y42</strain>
    </source>
</reference>